<dbReference type="InterPro" id="IPR013087">
    <property type="entry name" value="Znf_C2H2_type"/>
</dbReference>
<dbReference type="EMBL" id="LUGH01000047">
    <property type="protein sequence ID" value="OBZ90485.1"/>
    <property type="molecule type" value="Genomic_DNA"/>
</dbReference>
<dbReference type="InterPro" id="IPR036236">
    <property type="entry name" value="Znf_C2H2_sf"/>
</dbReference>
<keyword evidence="4" id="KW-1185">Reference proteome</keyword>
<sequence>MLPLYDAGLDASNYNILQPLKEILPYDLPKCSSEQPAATNKQPEKDGYCKACKKKFNNETTYQNHLKSAKHIANQKKTVQKTATQPKIPVHPQVQEALQQLQVADTSKDPTVAIQIYWTQAQILYQLKRPQHTERALSSLIGLLSSQPAGLTLTSAQVTYYLYNSQLALARLYCLYQQLEKAWSFYLDGLNTKWKIDRVELLKLAQEIRFCSLDQLLTSCDTLATKYLTRERNRTKPAPVLSDRNNAFSIILNEAGNLFAQQDQLFMQVPVEHIAIVFYGLGSLVCSFEPSIGFSSNDFYFILSNVYHSLGWLHRVIDVKLLDRQDTWHVLDAFLMSLEIDDLVRARAVEAYFKESIYPDVQLVCQLCQAKCTLQSVPTLSFQLDHISLLLEQTTEPLLIRTQSKQDQAQFLARVRDLIS</sequence>
<name>A0A1C7NN27_9FUNG</name>
<dbReference type="PROSITE" id="PS50157">
    <property type="entry name" value="ZINC_FINGER_C2H2_2"/>
    <property type="match status" value="1"/>
</dbReference>
<organism evidence="3 4">
    <name type="scientific">Choanephora cucurbitarum</name>
    <dbReference type="NCBI Taxonomy" id="101091"/>
    <lineage>
        <taxon>Eukaryota</taxon>
        <taxon>Fungi</taxon>
        <taxon>Fungi incertae sedis</taxon>
        <taxon>Mucoromycota</taxon>
        <taxon>Mucoromycotina</taxon>
        <taxon>Mucoromycetes</taxon>
        <taxon>Mucorales</taxon>
        <taxon>Mucorineae</taxon>
        <taxon>Choanephoraceae</taxon>
        <taxon>Choanephoroideae</taxon>
        <taxon>Choanephora</taxon>
    </lineage>
</organism>
<accession>A0A1C7NN27</accession>
<evidence type="ECO:0000256" key="1">
    <source>
        <dbReference type="PROSITE-ProRule" id="PRU00042"/>
    </source>
</evidence>
<keyword evidence="1" id="KW-0863">Zinc-finger</keyword>
<evidence type="ECO:0000313" key="4">
    <source>
        <dbReference type="Proteomes" id="UP000093000"/>
    </source>
</evidence>
<reference evidence="3 4" key="1">
    <citation type="submission" date="2016-03" db="EMBL/GenBank/DDBJ databases">
        <title>Choanephora cucurbitarum.</title>
        <authorList>
            <person name="Min B."/>
            <person name="Park H."/>
            <person name="Park J.-H."/>
            <person name="Shin H.-D."/>
            <person name="Choi I.-G."/>
        </authorList>
    </citation>
    <scope>NUCLEOTIDE SEQUENCE [LARGE SCALE GENOMIC DNA]</scope>
    <source>
        <strain evidence="3 4">KUS-F28377</strain>
    </source>
</reference>
<evidence type="ECO:0000313" key="3">
    <source>
        <dbReference type="EMBL" id="OBZ90485.1"/>
    </source>
</evidence>
<keyword evidence="1" id="KW-0479">Metal-binding</keyword>
<dbReference type="GO" id="GO:0008270">
    <property type="term" value="F:zinc ion binding"/>
    <property type="evidence" value="ECO:0007669"/>
    <property type="project" value="UniProtKB-KW"/>
</dbReference>
<dbReference type="PROSITE" id="PS00028">
    <property type="entry name" value="ZINC_FINGER_C2H2_1"/>
    <property type="match status" value="1"/>
</dbReference>
<dbReference type="AlphaFoldDB" id="A0A1C7NN27"/>
<dbReference type="Proteomes" id="UP000093000">
    <property type="component" value="Unassembled WGS sequence"/>
</dbReference>
<protein>
    <recommendedName>
        <fullName evidence="2">C2H2-type domain-containing protein</fullName>
    </recommendedName>
</protein>
<evidence type="ECO:0000259" key="2">
    <source>
        <dbReference type="PROSITE" id="PS50157"/>
    </source>
</evidence>
<gene>
    <name evidence="3" type="ORF">A0J61_01465</name>
</gene>
<feature type="domain" description="C2H2-type" evidence="2">
    <location>
        <begin position="47"/>
        <end position="76"/>
    </location>
</feature>
<dbReference type="Pfam" id="PF12874">
    <property type="entry name" value="zf-met"/>
    <property type="match status" value="1"/>
</dbReference>
<dbReference type="SUPFAM" id="SSF57667">
    <property type="entry name" value="beta-beta-alpha zinc fingers"/>
    <property type="match status" value="1"/>
</dbReference>
<proteinExistence type="predicted"/>
<dbReference type="Gene3D" id="3.30.160.60">
    <property type="entry name" value="Classic Zinc Finger"/>
    <property type="match status" value="1"/>
</dbReference>
<comment type="caution">
    <text evidence="3">The sequence shown here is derived from an EMBL/GenBank/DDBJ whole genome shotgun (WGS) entry which is preliminary data.</text>
</comment>
<dbReference type="InParanoid" id="A0A1C7NN27"/>
<dbReference type="OrthoDB" id="2108430at2759"/>
<keyword evidence="1" id="KW-0862">Zinc</keyword>